<keyword evidence="3" id="KW-1185">Reference proteome</keyword>
<dbReference type="EMBL" id="JASCZI010000261">
    <property type="protein sequence ID" value="MED6110555.1"/>
    <property type="molecule type" value="Genomic_DNA"/>
</dbReference>
<sequence length="154" mass="16771">MVSSVMVGRFPSKGDQHGLQGDHQGKRFSVAQHDSIVNSAQYALTPGKEKKSKEETRQNVGIVSVLLHGGRQCSRLVTGKEVLLECKYSAGLQRGRMLAAKAWNGRGWTCKATSTLKSVECSKESSYCSIVAVKPKPPVKDGFDNDDDDMVKSI</sequence>
<protein>
    <submittedName>
        <fullName evidence="2">Uncharacterized protein</fullName>
    </submittedName>
</protein>
<evidence type="ECO:0000313" key="2">
    <source>
        <dbReference type="EMBL" id="MED6110555.1"/>
    </source>
</evidence>
<reference evidence="2 3" key="1">
    <citation type="journal article" date="2023" name="Plants (Basel)">
        <title>Bridging the Gap: Combining Genomics and Transcriptomics Approaches to Understand Stylosanthes scabra, an Orphan Legume from the Brazilian Caatinga.</title>
        <authorList>
            <person name="Ferreira-Neto J.R.C."/>
            <person name="da Silva M.D."/>
            <person name="Binneck E."/>
            <person name="de Melo N.F."/>
            <person name="da Silva R.H."/>
            <person name="de Melo A.L.T.M."/>
            <person name="Pandolfi V."/>
            <person name="Bustamante F.O."/>
            <person name="Brasileiro-Vidal A.C."/>
            <person name="Benko-Iseppon A.M."/>
        </authorList>
    </citation>
    <scope>NUCLEOTIDE SEQUENCE [LARGE SCALE GENOMIC DNA]</scope>
    <source>
        <tissue evidence="2">Leaves</tissue>
    </source>
</reference>
<proteinExistence type="predicted"/>
<gene>
    <name evidence="2" type="ORF">PIB30_044110</name>
</gene>
<comment type="caution">
    <text evidence="2">The sequence shown here is derived from an EMBL/GenBank/DDBJ whole genome shotgun (WGS) entry which is preliminary data.</text>
</comment>
<organism evidence="2 3">
    <name type="scientific">Stylosanthes scabra</name>
    <dbReference type="NCBI Taxonomy" id="79078"/>
    <lineage>
        <taxon>Eukaryota</taxon>
        <taxon>Viridiplantae</taxon>
        <taxon>Streptophyta</taxon>
        <taxon>Embryophyta</taxon>
        <taxon>Tracheophyta</taxon>
        <taxon>Spermatophyta</taxon>
        <taxon>Magnoliopsida</taxon>
        <taxon>eudicotyledons</taxon>
        <taxon>Gunneridae</taxon>
        <taxon>Pentapetalae</taxon>
        <taxon>rosids</taxon>
        <taxon>fabids</taxon>
        <taxon>Fabales</taxon>
        <taxon>Fabaceae</taxon>
        <taxon>Papilionoideae</taxon>
        <taxon>50 kb inversion clade</taxon>
        <taxon>dalbergioids sensu lato</taxon>
        <taxon>Dalbergieae</taxon>
        <taxon>Pterocarpus clade</taxon>
        <taxon>Stylosanthes</taxon>
    </lineage>
</organism>
<evidence type="ECO:0000256" key="1">
    <source>
        <dbReference type="SAM" id="MobiDB-lite"/>
    </source>
</evidence>
<dbReference type="Proteomes" id="UP001341840">
    <property type="component" value="Unassembled WGS sequence"/>
</dbReference>
<name>A0ABU6QFZ8_9FABA</name>
<accession>A0ABU6QFZ8</accession>
<evidence type="ECO:0000313" key="3">
    <source>
        <dbReference type="Proteomes" id="UP001341840"/>
    </source>
</evidence>
<feature type="region of interest" description="Disordered" evidence="1">
    <location>
        <begin position="1"/>
        <end position="23"/>
    </location>
</feature>